<dbReference type="RefSeq" id="WP_312893612.1">
    <property type="nucleotide sequence ID" value="NZ_BAAAJD010000043.1"/>
</dbReference>
<sequence length="144" mass="15940">MTTVRAELLTGQLDIAWALFEHHFAGIDDAACLWEPAPGSWTVRPDAEGRWRPDWRVPEPDPVPALTIGWLTWHMDYWWTTTLGHCLHGGAPDREEITWPGGAAAAAERLRALHEGWRAGLLALSDAELDSADRTAALPWGAGR</sequence>
<proteinExistence type="predicted"/>
<evidence type="ECO:0000313" key="2">
    <source>
        <dbReference type="EMBL" id="MBB5432531.1"/>
    </source>
</evidence>
<feature type="domain" description="DinB-like" evidence="1">
    <location>
        <begin position="45"/>
        <end position="131"/>
    </location>
</feature>
<reference evidence="2 3" key="1">
    <citation type="submission" date="2020-08" db="EMBL/GenBank/DDBJ databases">
        <title>Sequencing the genomes of 1000 actinobacteria strains.</title>
        <authorList>
            <person name="Klenk H.-P."/>
        </authorList>
    </citation>
    <scope>NUCLEOTIDE SEQUENCE [LARGE SCALE GENOMIC DNA]</scope>
    <source>
        <strain evidence="2 3">DSM 44551</strain>
    </source>
</reference>
<name>A0A7W8QN72_9ACTN</name>
<dbReference type="EMBL" id="JACHDB010000001">
    <property type="protein sequence ID" value="MBB5432531.1"/>
    <property type="molecule type" value="Genomic_DNA"/>
</dbReference>
<accession>A0A7W8QN72</accession>
<comment type="caution">
    <text evidence="2">The sequence shown here is derived from an EMBL/GenBank/DDBJ whole genome shotgun (WGS) entry which is preliminary data.</text>
</comment>
<evidence type="ECO:0000259" key="1">
    <source>
        <dbReference type="Pfam" id="PF12867"/>
    </source>
</evidence>
<dbReference type="InterPro" id="IPR034660">
    <property type="entry name" value="DinB/YfiT-like"/>
</dbReference>
<gene>
    <name evidence="2" type="ORF">HDA36_002615</name>
</gene>
<dbReference type="AlphaFoldDB" id="A0A7W8QN72"/>
<dbReference type="InterPro" id="IPR024775">
    <property type="entry name" value="DinB-like"/>
</dbReference>
<dbReference type="Pfam" id="PF12867">
    <property type="entry name" value="DinB_2"/>
    <property type="match status" value="1"/>
</dbReference>
<organism evidence="2 3">
    <name type="scientific">Nocardiopsis composta</name>
    <dbReference type="NCBI Taxonomy" id="157465"/>
    <lineage>
        <taxon>Bacteria</taxon>
        <taxon>Bacillati</taxon>
        <taxon>Actinomycetota</taxon>
        <taxon>Actinomycetes</taxon>
        <taxon>Streptosporangiales</taxon>
        <taxon>Nocardiopsidaceae</taxon>
        <taxon>Nocardiopsis</taxon>
    </lineage>
</organism>
<dbReference type="Proteomes" id="UP000572635">
    <property type="component" value="Unassembled WGS sequence"/>
</dbReference>
<evidence type="ECO:0000313" key="3">
    <source>
        <dbReference type="Proteomes" id="UP000572635"/>
    </source>
</evidence>
<dbReference type="SUPFAM" id="SSF109854">
    <property type="entry name" value="DinB/YfiT-like putative metalloenzymes"/>
    <property type="match status" value="1"/>
</dbReference>
<protein>
    <recommendedName>
        <fullName evidence="1">DinB-like domain-containing protein</fullName>
    </recommendedName>
</protein>
<keyword evidence="3" id="KW-1185">Reference proteome</keyword>